<keyword evidence="1" id="KW-0812">Transmembrane</keyword>
<proteinExistence type="predicted"/>
<protein>
    <submittedName>
        <fullName evidence="2">Uncharacterized protein</fullName>
    </submittedName>
</protein>
<dbReference type="RefSeq" id="WP_165284517.1">
    <property type="nucleotide sequence ID" value="NZ_JBBGZA010000001.1"/>
</dbReference>
<sequence length="56" mass="5830">MKALGSLILAILVGFVALWVLLQLFVGALKLIGVLIAIGVAVVAYLLAEKLIGKGR</sequence>
<dbReference type="Proteomes" id="UP001380365">
    <property type="component" value="Unassembled WGS sequence"/>
</dbReference>
<reference evidence="2 3" key="1">
    <citation type="submission" date="2023-12" db="EMBL/GenBank/DDBJ databases">
        <title>Gut-associated functions are favored during microbiome assembly across C. elegans life.</title>
        <authorList>
            <person name="Zimmermann J."/>
        </authorList>
    </citation>
    <scope>NUCLEOTIDE SEQUENCE [LARGE SCALE GENOMIC DNA]</scope>
    <source>
        <strain evidence="2 3">JUb134</strain>
    </source>
</reference>
<comment type="caution">
    <text evidence="2">The sequence shown here is derived from an EMBL/GenBank/DDBJ whole genome shotgun (WGS) entry which is preliminary data.</text>
</comment>
<keyword evidence="3" id="KW-1185">Reference proteome</keyword>
<gene>
    <name evidence="2" type="ORF">WH159_11385</name>
</gene>
<evidence type="ECO:0000313" key="2">
    <source>
        <dbReference type="EMBL" id="MEJ5095136.1"/>
    </source>
</evidence>
<keyword evidence="1" id="KW-0472">Membrane</keyword>
<organism evidence="2 3">
    <name type="scientific">Sphingomonas molluscorum</name>
    <dbReference type="NCBI Taxonomy" id="418184"/>
    <lineage>
        <taxon>Bacteria</taxon>
        <taxon>Pseudomonadati</taxon>
        <taxon>Pseudomonadota</taxon>
        <taxon>Alphaproteobacteria</taxon>
        <taxon>Sphingomonadales</taxon>
        <taxon>Sphingomonadaceae</taxon>
        <taxon>Sphingomonas</taxon>
    </lineage>
</organism>
<keyword evidence="1" id="KW-1133">Transmembrane helix</keyword>
<feature type="transmembrane region" description="Helical" evidence="1">
    <location>
        <begin position="7"/>
        <end position="25"/>
    </location>
</feature>
<dbReference type="EMBL" id="JBBGZA010000001">
    <property type="protein sequence ID" value="MEJ5095136.1"/>
    <property type="molecule type" value="Genomic_DNA"/>
</dbReference>
<evidence type="ECO:0000313" key="3">
    <source>
        <dbReference type="Proteomes" id="UP001380365"/>
    </source>
</evidence>
<name>A0ABU8Q6I3_9SPHN</name>
<feature type="transmembrane region" description="Helical" evidence="1">
    <location>
        <begin position="31"/>
        <end position="48"/>
    </location>
</feature>
<evidence type="ECO:0000256" key="1">
    <source>
        <dbReference type="SAM" id="Phobius"/>
    </source>
</evidence>
<accession>A0ABU8Q6I3</accession>